<dbReference type="AlphaFoldDB" id="A0A1N6LX81"/>
<dbReference type="PANTHER" id="PTHR47219">
    <property type="entry name" value="RAB GTPASE-ACTIVATING PROTEIN 1-LIKE"/>
    <property type="match status" value="1"/>
</dbReference>
<evidence type="ECO:0000259" key="1">
    <source>
        <dbReference type="PROSITE" id="PS50086"/>
    </source>
</evidence>
<reference evidence="2 3" key="2">
    <citation type="journal article" date="2013" name="PLoS ONE">
        <title>Whole genome mapping and re-organization of the nuclear and mitochondrial genomes of Babesia microti isolates.</title>
        <authorList>
            <person name="Cornillot E."/>
            <person name="Dassouli A."/>
            <person name="Garg A."/>
            <person name="Pachikara N."/>
            <person name="Randazzo S."/>
            <person name="Depoix D."/>
            <person name="Carcy B."/>
            <person name="Delbecq S."/>
            <person name="Frutos R."/>
            <person name="Silva J.C."/>
            <person name="Sutton R."/>
            <person name="Krause P.J."/>
            <person name="Mamoun C.B."/>
        </authorList>
    </citation>
    <scope>NUCLEOTIDE SEQUENCE [LARGE SCALE GENOMIC DNA]</scope>
    <source>
        <strain evidence="2 3">RI</strain>
    </source>
</reference>
<dbReference type="Proteomes" id="UP000002899">
    <property type="component" value="Chromosome I"/>
</dbReference>
<dbReference type="VEuPathDB" id="PiroplasmaDB:BMR1_01G03380"/>
<accession>A0A1N6LX81</accession>
<dbReference type="PANTHER" id="PTHR47219:SF9">
    <property type="entry name" value="GTPASE ACTIVATING PROTEIN AND CENTROSOME-ASSOCIATED, ISOFORM B"/>
    <property type="match status" value="1"/>
</dbReference>
<name>A0A1N6LX81_BABMR</name>
<dbReference type="Gene3D" id="1.10.472.80">
    <property type="entry name" value="Ypt/Rab-GAP domain of gyp1p, domain 3"/>
    <property type="match status" value="1"/>
</dbReference>
<dbReference type="GeneID" id="24423755"/>
<dbReference type="InterPro" id="IPR000195">
    <property type="entry name" value="Rab-GAP-TBC_dom"/>
</dbReference>
<dbReference type="GO" id="GO:0005096">
    <property type="term" value="F:GTPase activator activity"/>
    <property type="evidence" value="ECO:0007669"/>
    <property type="project" value="TreeGrafter"/>
</dbReference>
<reference evidence="2 3" key="3">
    <citation type="journal article" date="2016" name="Sci. Rep.">
        <title>Genome-wide diversity and gene expression profiling of Babesia microti isolates identify polymorphic genes that mediate host-pathogen interactions.</title>
        <authorList>
            <person name="Silva J.C."/>
            <person name="Cornillot E."/>
            <person name="McCracken C."/>
            <person name="Usmani-Brown S."/>
            <person name="Dwivedi A."/>
            <person name="Ifeonu O.O."/>
            <person name="Crabtree J."/>
            <person name="Gotia H.T."/>
            <person name="Virji A.Z."/>
            <person name="Reynes C."/>
            <person name="Colinge J."/>
            <person name="Kumar V."/>
            <person name="Lawres L."/>
            <person name="Pazzi J.E."/>
            <person name="Pablo J.V."/>
            <person name="Hung C."/>
            <person name="Brancato J."/>
            <person name="Kumari P."/>
            <person name="Orvis J."/>
            <person name="Tretina K."/>
            <person name="Chibucos M."/>
            <person name="Ott S."/>
            <person name="Sadzewicz L."/>
            <person name="Sengamalay N."/>
            <person name="Shetty A.C."/>
            <person name="Su Q."/>
            <person name="Tallon L."/>
            <person name="Fraser C.M."/>
            <person name="Frutos R."/>
            <person name="Molina D.M."/>
            <person name="Krause P.J."/>
            <person name="Ben Mamoun C."/>
        </authorList>
    </citation>
    <scope>NUCLEOTIDE SEQUENCE [LARGE SCALE GENOMIC DNA]</scope>
    <source>
        <strain evidence="2 3">RI</strain>
    </source>
</reference>
<dbReference type="PROSITE" id="PS50086">
    <property type="entry name" value="TBC_RABGAP"/>
    <property type="match status" value="1"/>
</dbReference>
<reference evidence="2 3" key="1">
    <citation type="journal article" date="2012" name="Nucleic Acids Res.">
        <title>Sequencing of the smallest Apicomplexan genome from the human pathogen Babesia microti.</title>
        <authorList>
            <person name="Cornillot E."/>
            <person name="Hadj-Kaddour K."/>
            <person name="Dassouli A."/>
            <person name="Noel B."/>
            <person name="Ranwez V."/>
            <person name="Vacherie B."/>
            <person name="Augagneur Y."/>
            <person name="Bres V."/>
            <person name="Duclos A."/>
            <person name="Randazzo S."/>
            <person name="Carcy B."/>
            <person name="Debierre-Grockiego F."/>
            <person name="Delbecq S."/>
            <person name="Moubri-Menage K."/>
            <person name="Shams-Eldin H."/>
            <person name="Usmani-Brown S."/>
            <person name="Bringaud F."/>
            <person name="Wincker P."/>
            <person name="Vivares C.P."/>
            <person name="Schwarz R.T."/>
            <person name="Schetters T.P."/>
            <person name="Krause P.J."/>
            <person name="Gorenflot A."/>
            <person name="Berry V."/>
            <person name="Barbe V."/>
            <person name="Ben Mamoun C."/>
        </authorList>
    </citation>
    <scope>NUCLEOTIDE SEQUENCE [LARGE SCALE GENOMIC DNA]</scope>
    <source>
        <strain evidence="2 3">RI</strain>
    </source>
</reference>
<dbReference type="GO" id="GO:0031267">
    <property type="term" value="F:small GTPase binding"/>
    <property type="evidence" value="ECO:0007669"/>
    <property type="project" value="TreeGrafter"/>
</dbReference>
<protein>
    <submittedName>
        <fullName evidence="2">TBC domain containing protein</fullName>
    </submittedName>
</protein>
<dbReference type="SMART" id="SM00164">
    <property type="entry name" value="TBC"/>
    <property type="match status" value="1"/>
</dbReference>
<dbReference type="Gene3D" id="1.10.8.270">
    <property type="entry name" value="putative rabgap domain of human tbc1 domain family member 14 like domains"/>
    <property type="match status" value="1"/>
</dbReference>
<dbReference type="KEGG" id="bmic:BMR1_01G03380"/>
<evidence type="ECO:0000313" key="2">
    <source>
        <dbReference type="EMBL" id="SIO73476.1"/>
    </source>
</evidence>
<feature type="domain" description="Rab-GAP TBC" evidence="1">
    <location>
        <begin position="22"/>
        <end position="206"/>
    </location>
</feature>
<dbReference type="EMBL" id="FO082871">
    <property type="protein sequence ID" value="SIO73476.1"/>
    <property type="molecule type" value="Genomic_DNA"/>
</dbReference>
<keyword evidence="3" id="KW-1185">Reference proteome</keyword>
<dbReference type="InterPro" id="IPR035969">
    <property type="entry name" value="Rab-GAP_TBC_sf"/>
</dbReference>
<organism evidence="2 3">
    <name type="scientific">Babesia microti (strain RI)</name>
    <dbReference type="NCBI Taxonomy" id="1133968"/>
    <lineage>
        <taxon>Eukaryota</taxon>
        <taxon>Sar</taxon>
        <taxon>Alveolata</taxon>
        <taxon>Apicomplexa</taxon>
        <taxon>Aconoidasida</taxon>
        <taxon>Piroplasmida</taxon>
        <taxon>Babesiidae</taxon>
        <taxon>Babesia</taxon>
    </lineage>
</organism>
<evidence type="ECO:0000313" key="3">
    <source>
        <dbReference type="Proteomes" id="UP000002899"/>
    </source>
</evidence>
<gene>
    <name evidence="2" type="ORF">BMR1_01G03380</name>
</gene>
<dbReference type="Pfam" id="PF00566">
    <property type="entry name" value="RabGAP-TBC"/>
    <property type="match status" value="1"/>
</dbReference>
<dbReference type="OrthoDB" id="294251at2759"/>
<sequence length="256" mass="29805">MLRFGVCKKKVEKYIRRKVKSGISPEIRGLYWKCIAQTNTFKYCLPNGLYTHLIFFPPTLGDNEIQLDINRTVYSKYRNHNTRSLFNVLRAYNLYNPDVGYCQGMGYIAGMLLTQMNEEDAFYTLISMLEKYNLQEMYRPGLPALGEMCNFLDRSIKRSLPKLYSHFLKEKVNTSMYAVQWFMTLFTYNTTLDRAAPIWDLFYIRGTESLQTVSLALLKHLEPKLLQLSLEPLINTLVCLGDVDMTKIVQSAIRHA</sequence>
<dbReference type="RefSeq" id="XP_021337572.1">
    <property type="nucleotide sequence ID" value="XM_021482991.1"/>
</dbReference>
<proteinExistence type="predicted"/>
<dbReference type="SUPFAM" id="SSF47923">
    <property type="entry name" value="Ypt/Rab-GAP domain of gyp1p"/>
    <property type="match status" value="2"/>
</dbReference>
<dbReference type="InterPro" id="IPR050302">
    <property type="entry name" value="Rab_GAP_TBC_domain"/>
</dbReference>